<evidence type="ECO:0000313" key="2">
    <source>
        <dbReference type="EMBL" id="MBE1460472.1"/>
    </source>
</evidence>
<sequence>MPRKNGGTPPIFLLISSIVSIILLVSVVAYINMPEEIDESFQDSSQEVLDPCKDPTPKEDCSFVSTSIGEFRYRIIRGTGDVAAVVDVGGPGSSILSGDVNLNDLTSSLSLPEDYSVIFIEEPWVRKPTSDECKSGLSNFYMNSRDPGGPNKEEADNLVEACEIRAGGGNWGFSSNTYSEVVAAIEESESVSVNGFLGYSFGSARLSYLENWEFDWVSLIRPFPVGASGTKLMESRSNQVGNIYEKIKHNSEEEIISKDAPSRSIEVDEFDYLSAEIAVGYLDSEDISSYSGQLNSRSNDYLAGQLSDSFWMRYGEMSISPGYLAYLSEVCAVSDGWEPTSYSEHSHMSILEGMHLPCSSIDSEEGGKSILSISAENFCIVVADADPLTEPWLVRDSFGSIENGTWINSEEVSHSSSDGTTECLDAVVS</sequence>
<keyword evidence="1" id="KW-1133">Transmembrane helix</keyword>
<proteinExistence type="predicted"/>
<comment type="caution">
    <text evidence="2">The sequence shown here is derived from an EMBL/GenBank/DDBJ whole genome shotgun (WGS) entry which is preliminary data.</text>
</comment>
<dbReference type="EMBL" id="JADBDY010000001">
    <property type="protein sequence ID" value="MBE1460472.1"/>
    <property type="molecule type" value="Genomic_DNA"/>
</dbReference>
<protein>
    <submittedName>
        <fullName evidence="2">Uncharacterized protein</fullName>
    </submittedName>
</protein>
<accession>A0ABR9HN91</accession>
<reference evidence="2 3" key="1">
    <citation type="submission" date="2020-10" db="EMBL/GenBank/DDBJ databases">
        <title>Sequencing the genomes of 1000 actinobacteria strains.</title>
        <authorList>
            <person name="Klenk H.-P."/>
        </authorList>
    </citation>
    <scope>NUCLEOTIDE SEQUENCE [LARGE SCALE GENOMIC DNA]</scope>
    <source>
        <strain evidence="2 3">DSM 45157</strain>
    </source>
</reference>
<evidence type="ECO:0000313" key="3">
    <source>
        <dbReference type="Proteomes" id="UP000598217"/>
    </source>
</evidence>
<keyword evidence="3" id="KW-1185">Reference proteome</keyword>
<dbReference type="Proteomes" id="UP000598217">
    <property type="component" value="Unassembled WGS sequence"/>
</dbReference>
<organism evidence="2 3">
    <name type="scientific">Nocardiopsis terrae</name>
    <dbReference type="NCBI Taxonomy" id="372655"/>
    <lineage>
        <taxon>Bacteria</taxon>
        <taxon>Bacillati</taxon>
        <taxon>Actinomycetota</taxon>
        <taxon>Actinomycetes</taxon>
        <taxon>Streptosporangiales</taxon>
        <taxon>Nocardiopsidaceae</taxon>
        <taxon>Nocardiopsis</taxon>
    </lineage>
</organism>
<keyword evidence="1" id="KW-0472">Membrane</keyword>
<gene>
    <name evidence="2" type="ORF">H4W79_004686</name>
</gene>
<dbReference type="RefSeq" id="WP_191267504.1">
    <property type="nucleotide sequence ID" value="NZ_BMXJ01000001.1"/>
</dbReference>
<evidence type="ECO:0000256" key="1">
    <source>
        <dbReference type="SAM" id="Phobius"/>
    </source>
</evidence>
<keyword evidence="1" id="KW-0812">Transmembrane</keyword>
<feature type="transmembrane region" description="Helical" evidence="1">
    <location>
        <begin position="12"/>
        <end position="31"/>
    </location>
</feature>
<name>A0ABR9HN91_9ACTN</name>